<comment type="caution">
    <text evidence="4">The sequence shown here is derived from an EMBL/GenBank/DDBJ whole genome shotgun (WGS) entry which is preliminary data.</text>
</comment>
<dbReference type="PANTHER" id="PTHR44591">
    <property type="entry name" value="STRESS RESPONSE REGULATOR PROTEIN 1"/>
    <property type="match status" value="1"/>
</dbReference>
<keyword evidence="5" id="KW-1185">Reference proteome</keyword>
<feature type="domain" description="Response regulatory" evidence="3">
    <location>
        <begin position="2"/>
        <end position="117"/>
    </location>
</feature>
<evidence type="ECO:0000313" key="4">
    <source>
        <dbReference type="EMBL" id="TDH59502.1"/>
    </source>
</evidence>
<proteinExistence type="predicted"/>
<dbReference type="GO" id="GO:0000160">
    <property type="term" value="P:phosphorelay signal transduction system"/>
    <property type="evidence" value="ECO:0007669"/>
    <property type="project" value="InterPro"/>
</dbReference>
<feature type="modified residue" description="4-aspartylphosphate" evidence="2">
    <location>
        <position position="53"/>
    </location>
</feature>
<evidence type="ECO:0000313" key="5">
    <source>
        <dbReference type="Proteomes" id="UP000295096"/>
    </source>
</evidence>
<reference evidence="4 5" key="1">
    <citation type="journal article" date="2016" name="J. Microbiol.">
        <title>Dankookia rubra gen. nov., sp. nov., an alphaproteobacterium isolated from sediment of a shallow stream.</title>
        <authorList>
            <person name="Kim W.H."/>
            <person name="Kim D.H."/>
            <person name="Kang K."/>
            <person name="Ahn T.Y."/>
        </authorList>
    </citation>
    <scope>NUCLEOTIDE SEQUENCE [LARGE SCALE GENOMIC DNA]</scope>
    <source>
        <strain evidence="4 5">JCM30602</strain>
    </source>
</reference>
<dbReference type="InterPro" id="IPR011006">
    <property type="entry name" value="CheY-like_superfamily"/>
</dbReference>
<sequence length="131" mass="14115">MAILLVEDDTAIRLTIAEHMEDLGVEVLDAADAETAHAILRQPPGRITVLVTDLNLGPGENGLVLAARARRRLPGLRIVYATGSPELLRNRLVRPWESLFIKPFDACRLAAEVQALDHALLSAAPPARVGG</sequence>
<dbReference type="SUPFAM" id="SSF52172">
    <property type="entry name" value="CheY-like"/>
    <property type="match status" value="1"/>
</dbReference>
<name>A0A4R5Q957_9PROT</name>
<dbReference type="RefSeq" id="WP_133291668.1">
    <property type="nucleotide sequence ID" value="NZ_SMSJ01000063.1"/>
</dbReference>
<dbReference type="SMART" id="SM00448">
    <property type="entry name" value="REC"/>
    <property type="match status" value="1"/>
</dbReference>
<evidence type="ECO:0000256" key="1">
    <source>
        <dbReference type="ARBA" id="ARBA00022553"/>
    </source>
</evidence>
<dbReference type="EMBL" id="SMSJ01000063">
    <property type="protein sequence ID" value="TDH59502.1"/>
    <property type="molecule type" value="Genomic_DNA"/>
</dbReference>
<accession>A0A4R5Q957</accession>
<dbReference type="Proteomes" id="UP000295096">
    <property type="component" value="Unassembled WGS sequence"/>
</dbReference>
<evidence type="ECO:0000259" key="3">
    <source>
        <dbReference type="PROSITE" id="PS50110"/>
    </source>
</evidence>
<keyword evidence="1 2" id="KW-0597">Phosphoprotein</keyword>
<dbReference type="PANTHER" id="PTHR44591:SF25">
    <property type="entry name" value="CHEMOTAXIS TWO-COMPONENT RESPONSE REGULATOR"/>
    <property type="match status" value="1"/>
</dbReference>
<dbReference type="InterPro" id="IPR050595">
    <property type="entry name" value="Bact_response_regulator"/>
</dbReference>
<dbReference type="AlphaFoldDB" id="A0A4R5Q957"/>
<protein>
    <submittedName>
        <fullName evidence="4">Response regulator</fullName>
    </submittedName>
</protein>
<dbReference type="Pfam" id="PF00072">
    <property type="entry name" value="Response_reg"/>
    <property type="match status" value="1"/>
</dbReference>
<gene>
    <name evidence="4" type="ORF">E2C06_26870</name>
</gene>
<organism evidence="4 5">
    <name type="scientific">Dankookia rubra</name>
    <dbReference type="NCBI Taxonomy" id="1442381"/>
    <lineage>
        <taxon>Bacteria</taxon>
        <taxon>Pseudomonadati</taxon>
        <taxon>Pseudomonadota</taxon>
        <taxon>Alphaproteobacteria</taxon>
        <taxon>Acetobacterales</taxon>
        <taxon>Roseomonadaceae</taxon>
        <taxon>Dankookia</taxon>
    </lineage>
</organism>
<dbReference type="OrthoDB" id="7281522at2"/>
<dbReference type="PROSITE" id="PS50110">
    <property type="entry name" value="RESPONSE_REGULATORY"/>
    <property type="match status" value="1"/>
</dbReference>
<dbReference type="Gene3D" id="3.40.50.2300">
    <property type="match status" value="1"/>
</dbReference>
<dbReference type="InterPro" id="IPR001789">
    <property type="entry name" value="Sig_transdc_resp-reg_receiver"/>
</dbReference>
<evidence type="ECO:0000256" key="2">
    <source>
        <dbReference type="PROSITE-ProRule" id="PRU00169"/>
    </source>
</evidence>